<evidence type="ECO:0000313" key="2">
    <source>
        <dbReference type="Proteomes" id="UP001280121"/>
    </source>
</evidence>
<dbReference type="GO" id="GO:0005829">
    <property type="term" value="C:cytosol"/>
    <property type="evidence" value="ECO:0007669"/>
    <property type="project" value="TreeGrafter"/>
</dbReference>
<name>A0AAD9U222_9ROSI</name>
<proteinExistence type="predicted"/>
<dbReference type="PANTHER" id="PTHR42695">
    <property type="entry name" value="GLUTAMINE AMIDOTRANSFERASE YLR126C-RELATED"/>
    <property type="match status" value="1"/>
</dbReference>
<keyword evidence="2" id="KW-1185">Reference proteome</keyword>
<dbReference type="PANTHER" id="PTHR42695:SF9">
    <property type="entry name" value="GAMMA-GLUTAMYL PEPTIDASE 2-RELATED"/>
    <property type="match status" value="1"/>
</dbReference>
<organism evidence="1 2">
    <name type="scientific">Dipteronia dyeriana</name>
    <dbReference type="NCBI Taxonomy" id="168575"/>
    <lineage>
        <taxon>Eukaryota</taxon>
        <taxon>Viridiplantae</taxon>
        <taxon>Streptophyta</taxon>
        <taxon>Embryophyta</taxon>
        <taxon>Tracheophyta</taxon>
        <taxon>Spermatophyta</taxon>
        <taxon>Magnoliopsida</taxon>
        <taxon>eudicotyledons</taxon>
        <taxon>Gunneridae</taxon>
        <taxon>Pentapetalae</taxon>
        <taxon>rosids</taxon>
        <taxon>malvids</taxon>
        <taxon>Sapindales</taxon>
        <taxon>Sapindaceae</taxon>
        <taxon>Hippocastanoideae</taxon>
        <taxon>Acereae</taxon>
        <taxon>Dipteronia</taxon>
    </lineage>
</organism>
<dbReference type="InterPro" id="IPR044992">
    <property type="entry name" value="ChyE-like"/>
</dbReference>
<dbReference type="EMBL" id="JANJYI010000006">
    <property type="protein sequence ID" value="KAK2646464.1"/>
    <property type="molecule type" value="Genomic_DNA"/>
</dbReference>
<accession>A0AAD9U222</accession>
<dbReference type="SUPFAM" id="SSF52317">
    <property type="entry name" value="Class I glutamine amidotransferase-like"/>
    <property type="match status" value="1"/>
</dbReference>
<comment type="caution">
    <text evidence="1">The sequence shown here is derived from an EMBL/GenBank/DDBJ whole genome shotgun (WGS) entry which is preliminary data.</text>
</comment>
<gene>
    <name evidence="1" type="ORF">Ddye_021659</name>
</gene>
<dbReference type="InterPro" id="IPR029062">
    <property type="entry name" value="Class_I_gatase-like"/>
</dbReference>
<protein>
    <submittedName>
        <fullName evidence="1">Uncharacterized protein</fullName>
    </submittedName>
</protein>
<reference evidence="1" key="1">
    <citation type="journal article" date="2023" name="Plant J.">
        <title>Genome sequences and population genomics provide insights into the demographic history, inbreeding, and mutation load of two 'living fossil' tree species of Dipteronia.</title>
        <authorList>
            <person name="Feng Y."/>
            <person name="Comes H.P."/>
            <person name="Chen J."/>
            <person name="Zhu S."/>
            <person name="Lu R."/>
            <person name="Zhang X."/>
            <person name="Li P."/>
            <person name="Qiu J."/>
            <person name="Olsen K.M."/>
            <person name="Qiu Y."/>
        </authorList>
    </citation>
    <scope>NUCLEOTIDE SEQUENCE</scope>
    <source>
        <strain evidence="1">KIB01</strain>
    </source>
</reference>
<sequence>MFTIGGHILGIQGHLEYTKVVLYNLIERLLSTNSIENEFIETAKFGLEIAEPDRKCRERICMNFLKGRI</sequence>
<dbReference type="Proteomes" id="UP001280121">
    <property type="component" value="Unassembled WGS sequence"/>
</dbReference>
<dbReference type="AlphaFoldDB" id="A0AAD9U222"/>
<evidence type="ECO:0000313" key="1">
    <source>
        <dbReference type="EMBL" id="KAK2646464.1"/>
    </source>
</evidence>